<dbReference type="PANTHER" id="PTHR43791">
    <property type="entry name" value="PERMEASE-RELATED"/>
    <property type="match status" value="1"/>
</dbReference>
<dbReference type="GO" id="GO:0016020">
    <property type="term" value="C:membrane"/>
    <property type="evidence" value="ECO:0007669"/>
    <property type="project" value="UniProtKB-SubCell"/>
</dbReference>
<reference evidence="7 8" key="1">
    <citation type="journal article" date="2015" name="Front. Microbiol.">
        <title>Genome sequence of the plant growth promoting endophytic yeast Rhodotorula graminis WP1.</title>
        <authorList>
            <person name="Firrincieli A."/>
            <person name="Otillar R."/>
            <person name="Salamov A."/>
            <person name="Schmutz J."/>
            <person name="Khan Z."/>
            <person name="Redman R.S."/>
            <person name="Fleck N.D."/>
            <person name="Lindquist E."/>
            <person name="Grigoriev I.V."/>
            <person name="Doty S.L."/>
        </authorList>
    </citation>
    <scope>NUCLEOTIDE SEQUENCE [LARGE SCALE GENOMIC DNA]</scope>
    <source>
        <strain evidence="7 8">WP1</strain>
    </source>
</reference>
<proteinExistence type="predicted"/>
<feature type="transmembrane region" description="Helical" evidence="6">
    <location>
        <begin position="238"/>
        <end position="258"/>
    </location>
</feature>
<feature type="transmembrane region" description="Helical" evidence="6">
    <location>
        <begin position="469"/>
        <end position="490"/>
    </location>
</feature>
<feature type="transmembrane region" description="Helical" evidence="6">
    <location>
        <begin position="436"/>
        <end position="457"/>
    </location>
</feature>
<evidence type="ECO:0000256" key="3">
    <source>
        <dbReference type="ARBA" id="ARBA00022692"/>
    </source>
</evidence>
<dbReference type="SUPFAM" id="SSF103473">
    <property type="entry name" value="MFS general substrate transporter"/>
    <property type="match status" value="1"/>
</dbReference>
<evidence type="ECO:0008006" key="9">
    <source>
        <dbReference type="Google" id="ProtNLM"/>
    </source>
</evidence>
<feature type="transmembrane region" description="Helical" evidence="6">
    <location>
        <begin position="144"/>
        <end position="163"/>
    </location>
</feature>
<feature type="transmembrane region" description="Helical" evidence="6">
    <location>
        <begin position="73"/>
        <end position="90"/>
    </location>
</feature>
<accession>A0A194SBH1</accession>
<evidence type="ECO:0000256" key="2">
    <source>
        <dbReference type="ARBA" id="ARBA00022448"/>
    </source>
</evidence>
<dbReference type="InterPro" id="IPR036259">
    <property type="entry name" value="MFS_trans_sf"/>
</dbReference>
<dbReference type="InterPro" id="IPR011701">
    <property type="entry name" value="MFS"/>
</dbReference>
<keyword evidence="5 6" id="KW-0472">Membrane</keyword>
<dbReference type="OMA" id="PLIMAWV"/>
<dbReference type="PANTHER" id="PTHR43791:SF36">
    <property type="entry name" value="TRANSPORTER, PUTATIVE (AFU_ORTHOLOGUE AFUA_6G08340)-RELATED"/>
    <property type="match status" value="1"/>
</dbReference>
<keyword evidence="3 6" id="KW-0812">Transmembrane</keyword>
<feature type="transmembrane region" description="Helical" evidence="6">
    <location>
        <begin position="343"/>
        <end position="363"/>
    </location>
</feature>
<dbReference type="Pfam" id="PF07690">
    <property type="entry name" value="MFS_1"/>
    <property type="match status" value="1"/>
</dbReference>
<dbReference type="GO" id="GO:0022857">
    <property type="term" value="F:transmembrane transporter activity"/>
    <property type="evidence" value="ECO:0007669"/>
    <property type="project" value="InterPro"/>
</dbReference>
<gene>
    <name evidence="7" type="ORF">RHOBADRAFT_24572</name>
</gene>
<feature type="transmembrane region" description="Helical" evidence="6">
    <location>
        <begin position="370"/>
        <end position="390"/>
    </location>
</feature>
<feature type="transmembrane region" description="Helical" evidence="6">
    <location>
        <begin position="307"/>
        <end position="331"/>
    </location>
</feature>
<dbReference type="Gene3D" id="1.20.1250.20">
    <property type="entry name" value="MFS general substrate transporter like domains"/>
    <property type="match status" value="2"/>
</dbReference>
<evidence type="ECO:0000313" key="7">
    <source>
        <dbReference type="EMBL" id="KPV76756.1"/>
    </source>
</evidence>
<sequence length="528" mass="57507">MPRFAEKDETIPAQQVEYADAEAGAGHYDGASLANYTTTNTEKAGSSKYADSTIGLEHVKAAKVSERKLVRKLDAVILPLAVLLYLSAYLDRGNLGNSKIMGIEEKVLKGVDVRYSIALSCFFITYIILSVPGTLLAKQFLPSTTIACGALIWSVAATCQAAVTNPAGLYVCRLFVGVGEACFGQAMALYFTMWYTRKELSKRIGLFISAGALAGAFSGLISYGVAKIKTEKLEQYTILFLIEGLPSFILAVVVYFCLPSRPEQSKYLNEEERTIACTRLNADQQGGEVPGIDWRAVRYTLVNWRTYVVAVAYSAMNLGLGSVSGFLPTIVKGLGYSNADAQLYTVPPYAVALVVMLMFCTYSDRYQTRGIPVMCVFAIGIVGWSLLLAVDPVKATASELHVRYFAVFCVVSAAYSAIPLIMSWQAGNSACETQKAVSLGMLNSVGQCLSILASFLFPKSKGPRYIKGASLNIAFQALGLFIALGMTLYYRAENKRRDRVEGGRLPKGMKPENMMVDYDLAVGFRYTP</sequence>
<dbReference type="AlphaFoldDB" id="A0A194SBH1"/>
<feature type="transmembrane region" description="Helical" evidence="6">
    <location>
        <begin position="175"/>
        <end position="192"/>
    </location>
</feature>
<feature type="transmembrane region" description="Helical" evidence="6">
    <location>
        <begin position="115"/>
        <end position="137"/>
    </location>
</feature>
<dbReference type="STRING" id="578459.A0A194SBH1"/>
<dbReference type="FunFam" id="1.20.1250.20:FF:000018">
    <property type="entry name" value="MFS transporter permease"/>
    <property type="match status" value="1"/>
</dbReference>
<dbReference type="GeneID" id="28973092"/>
<dbReference type="Proteomes" id="UP000053890">
    <property type="component" value="Unassembled WGS sequence"/>
</dbReference>
<protein>
    <recommendedName>
        <fullName evidence="9">Major facilitator superfamily (MFS) profile domain-containing protein</fullName>
    </recommendedName>
</protein>
<evidence type="ECO:0000256" key="6">
    <source>
        <dbReference type="SAM" id="Phobius"/>
    </source>
</evidence>
<organism evidence="7 8">
    <name type="scientific">Rhodotorula graminis (strain WP1)</name>
    <dbReference type="NCBI Taxonomy" id="578459"/>
    <lineage>
        <taxon>Eukaryota</taxon>
        <taxon>Fungi</taxon>
        <taxon>Dikarya</taxon>
        <taxon>Basidiomycota</taxon>
        <taxon>Pucciniomycotina</taxon>
        <taxon>Microbotryomycetes</taxon>
        <taxon>Sporidiobolales</taxon>
        <taxon>Sporidiobolaceae</taxon>
        <taxon>Rhodotorula</taxon>
    </lineage>
</organism>
<keyword evidence="4 6" id="KW-1133">Transmembrane helix</keyword>
<evidence type="ECO:0000256" key="5">
    <source>
        <dbReference type="ARBA" id="ARBA00023136"/>
    </source>
</evidence>
<name>A0A194SBH1_RHOGW</name>
<evidence type="ECO:0000256" key="4">
    <source>
        <dbReference type="ARBA" id="ARBA00022989"/>
    </source>
</evidence>
<evidence type="ECO:0000256" key="1">
    <source>
        <dbReference type="ARBA" id="ARBA00004141"/>
    </source>
</evidence>
<evidence type="ECO:0000313" key="8">
    <source>
        <dbReference type="Proteomes" id="UP000053890"/>
    </source>
</evidence>
<feature type="transmembrane region" description="Helical" evidence="6">
    <location>
        <begin position="402"/>
        <end position="424"/>
    </location>
</feature>
<dbReference type="FunFam" id="1.20.1250.20:FF:000013">
    <property type="entry name" value="MFS general substrate transporter"/>
    <property type="match status" value="1"/>
</dbReference>
<dbReference type="EMBL" id="KQ474075">
    <property type="protein sequence ID" value="KPV76756.1"/>
    <property type="molecule type" value="Genomic_DNA"/>
</dbReference>
<keyword evidence="8" id="KW-1185">Reference proteome</keyword>
<comment type="subcellular location">
    <subcellularLocation>
        <location evidence="1">Membrane</location>
        <topology evidence="1">Multi-pass membrane protein</topology>
    </subcellularLocation>
</comment>
<dbReference type="OrthoDB" id="2985014at2759"/>
<dbReference type="RefSeq" id="XP_018272805.1">
    <property type="nucleotide sequence ID" value="XM_018412643.1"/>
</dbReference>
<feature type="transmembrane region" description="Helical" evidence="6">
    <location>
        <begin position="204"/>
        <end position="226"/>
    </location>
</feature>
<keyword evidence="2" id="KW-0813">Transport</keyword>